<proteinExistence type="predicted"/>
<accession>U6B992</accession>
<dbReference type="InterPro" id="IPR029058">
    <property type="entry name" value="AB_hydrolase_fold"/>
</dbReference>
<dbReference type="eggNOG" id="COG2267">
    <property type="taxonomic scope" value="Bacteria"/>
</dbReference>
<dbReference type="SUPFAM" id="SSF53474">
    <property type="entry name" value="alpha/beta-Hydrolases"/>
    <property type="match status" value="1"/>
</dbReference>
<reference evidence="2 3" key="1">
    <citation type="journal article" date="2014" name="Mol. Plant Microbe Interact.">
        <title>The complete genome sequence of Candidatus Liberibacter americanus, associated with citrus Huanglongbing.</title>
        <authorList>
            <person name="Wulff N.A."/>
            <person name="Zhang S."/>
            <person name="Setubal J.C."/>
            <person name="Almeida N.F."/>
            <person name="Martins E.C."/>
            <person name="Harakava R."/>
            <person name="Kumar D."/>
            <person name="Rangel L.T."/>
            <person name="Foissac X."/>
            <person name="Bove J."/>
            <person name="Gabriel D.W."/>
        </authorList>
    </citation>
    <scope>NUCLEOTIDE SEQUENCE [LARGE SCALE GENOMIC DNA]</scope>
    <source>
        <strain evidence="2 3">Sao Paulo</strain>
    </source>
</reference>
<dbReference type="Proteomes" id="UP000017862">
    <property type="component" value="Chromosome"/>
</dbReference>
<feature type="domain" description="Serine aminopeptidase S33" evidence="1">
    <location>
        <begin position="25"/>
        <end position="183"/>
    </location>
</feature>
<evidence type="ECO:0000313" key="3">
    <source>
        <dbReference type="Proteomes" id="UP000017862"/>
    </source>
</evidence>
<organism evidence="2 3">
    <name type="scientific">Candidatus Liberibacter americanus str. Sao Paulo</name>
    <dbReference type="NCBI Taxonomy" id="1261131"/>
    <lineage>
        <taxon>Bacteria</taxon>
        <taxon>Pseudomonadati</taxon>
        <taxon>Pseudomonadota</taxon>
        <taxon>Alphaproteobacteria</taxon>
        <taxon>Hyphomicrobiales</taxon>
        <taxon>Rhizobiaceae</taxon>
        <taxon>Liberibacter</taxon>
    </lineage>
</organism>
<dbReference type="STRING" id="1261131.lam_955"/>
<name>U6B992_9HYPH</name>
<sequence length="315" mass="36530">MQQKTQLIENLITDNIANHQTNFSPRAAILICQSIEENIEDYSLFCKHLTDEAISIYIYNYLDTKKISNNIDYNDRKYNNITNNVMTLRKSISENHGNIPVFLFGYSFGTIIALSTIAKYPKDFSGIILWNPDLYFEKYNCLITKIILASEKFFKGSDTPSRFMRHITSNIMIRNSKNWQSFLNESLSDLDPNIEKTKLKSEAYNLPISIWTELISLANNINSAGYFNSIPRSTSFFLIGGGNITKGIEDYSQIQNLSSRLYKEEFCDVSLMILPHDQIDKLKNKTNNKAIKEIYNWIFKSYLPKVTPLIEYYKK</sequence>
<dbReference type="EMBL" id="CP006604">
    <property type="protein sequence ID" value="AHA28287.1"/>
    <property type="molecule type" value="Genomic_DNA"/>
</dbReference>
<dbReference type="AlphaFoldDB" id="U6B992"/>
<dbReference type="KEGG" id="lar:lam_955"/>
<dbReference type="HOGENOM" id="CLU_881899_0_0_5"/>
<dbReference type="Pfam" id="PF12146">
    <property type="entry name" value="Hydrolase_4"/>
    <property type="match status" value="1"/>
</dbReference>
<dbReference type="RefSeq" id="WP_007557010.1">
    <property type="nucleotide sequence ID" value="NC_022793.1"/>
</dbReference>
<protein>
    <submittedName>
        <fullName evidence="2">Lysophospholipase</fullName>
    </submittedName>
</protein>
<evidence type="ECO:0000259" key="1">
    <source>
        <dbReference type="Pfam" id="PF12146"/>
    </source>
</evidence>
<keyword evidence="3" id="KW-1185">Reference proteome</keyword>
<gene>
    <name evidence="2" type="primary">pldB</name>
    <name evidence="2" type="ORF">lam_955</name>
</gene>
<dbReference type="InterPro" id="IPR022742">
    <property type="entry name" value="Hydrolase_4"/>
</dbReference>
<dbReference type="Gene3D" id="3.40.50.1820">
    <property type="entry name" value="alpha/beta hydrolase"/>
    <property type="match status" value="1"/>
</dbReference>
<evidence type="ECO:0000313" key="2">
    <source>
        <dbReference type="EMBL" id="AHA28287.1"/>
    </source>
</evidence>
<dbReference type="PATRIC" id="fig|1261131.3.peg.916"/>